<feature type="region of interest" description="Disordered" evidence="4">
    <location>
        <begin position="141"/>
        <end position="161"/>
    </location>
</feature>
<keyword evidence="2" id="KW-0963">Cytoplasm</keyword>
<evidence type="ECO:0000313" key="5">
    <source>
        <dbReference type="EMBL" id="OWP06981.1"/>
    </source>
</evidence>
<accession>A0A218ZFW8</accession>
<dbReference type="GO" id="GO:0005869">
    <property type="term" value="C:dynactin complex"/>
    <property type="evidence" value="ECO:0007669"/>
    <property type="project" value="InterPro"/>
</dbReference>
<comment type="caution">
    <text evidence="5">The sequence shown here is derived from an EMBL/GenBank/DDBJ whole genome shotgun (WGS) entry which is preliminary data.</text>
</comment>
<evidence type="ECO:0000313" key="6">
    <source>
        <dbReference type="Proteomes" id="UP000242519"/>
    </source>
</evidence>
<feature type="compositionally biased region" description="Acidic residues" evidence="4">
    <location>
        <begin position="152"/>
        <end position="161"/>
    </location>
</feature>
<dbReference type="STRING" id="503106.A0A218ZFW8"/>
<organism evidence="5 6">
    <name type="scientific">Diplocarpon coronariae</name>
    <dbReference type="NCBI Taxonomy" id="2795749"/>
    <lineage>
        <taxon>Eukaryota</taxon>
        <taxon>Fungi</taxon>
        <taxon>Dikarya</taxon>
        <taxon>Ascomycota</taxon>
        <taxon>Pezizomycotina</taxon>
        <taxon>Leotiomycetes</taxon>
        <taxon>Helotiales</taxon>
        <taxon>Drepanopezizaceae</taxon>
        <taxon>Diplocarpon</taxon>
    </lineage>
</organism>
<feature type="compositionally biased region" description="Basic residues" evidence="4">
    <location>
        <begin position="91"/>
        <end position="104"/>
    </location>
</feature>
<evidence type="ECO:0000256" key="3">
    <source>
        <dbReference type="SAM" id="Coils"/>
    </source>
</evidence>
<dbReference type="PANTHER" id="PTHR15346">
    <property type="entry name" value="DYNACTIN SUBUNIT"/>
    <property type="match status" value="1"/>
</dbReference>
<dbReference type="AlphaFoldDB" id="A0A218ZFW8"/>
<keyword evidence="3" id="KW-0175">Coiled coil</keyword>
<feature type="coiled-coil region" evidence="3">
    <location>
        <begin position="288"/>
        <end position="318"/>
    </location>
</feature>
<dbReference type="Proteomes" id="UP000242519">
    <property type="component" value="Unassembled WGS sequence"/>
</dbReference>
<gene>
    <name evidence="5" type="ORF">B2J93_7715</name>
</gene>
<proteinExistence type="predicted"/>
<dbReference type="InterPro" id="IPR028133">
    <property type="entry name" value="Dynamitin"/>
</dbReference>
<feature type="compositionally biased region" description="Basic and acidic residues" evidence="4">
    <location>
        <begin position="79"/>
        <end position="90"/>
    </location>
</feature>
<evidence type="ECO:0000256" key="2">
    <source>
        <dbReference type="ARBA" id="ARBA00022490"/>
    </source>
</evidence>
<evidence type="ECO:0000256" key="1">
    <source>
        <dbReference type="ARBA" id="ARBA00004496"/>
    </source>
</evidence>
<dbReference type="OrthoDB" id="4977at2759"/>
<dbReference type="EMBL" id="MZNU01000022">
    <property type="protein sequence ID" value="OWP06981.1"/>
    <property type="molecule type" value="Genomic_DNA"/>
</dbReference>
<name>A0A218ZFW8_9HELO</name>
<dbReference type="InParanoid" id="A0A218ZFW8"/>
<dbReference type="Pfam" id="PF04912">
    <property type="entry name" value="Dynamitin"/>
    <property type="match status" value="1"/>
</dbReference>
<dbReference type="GO" id="GO:0007017">
    <property type="term" value="P:microtubule-based process"/>
    <property type="evidence" value="ECO:0007669"/>
    <property type="project" value="InterPro"/>
</dbReference>
<evidence type="ECO:0008006" key="7">
    <source>
        <dbReference type="Google" id="ProtNLM"/>
    </source>
</evidence>
<keyword evidence="6" id="KW-1185">Reference proteome</keyword>
<dbReference type="GO" id="GO:0005737">
    <property type="term" value="C:cytoplasm"/>
    <property type="evidence" value="ECO:0007669"/>
    <property type="project" value="UniProtKB-SubCell"/>
</dbReference>
<evidence type="ECO:0000256" key="4">
    <source>
        <dbReference type="SAM" id="MobiDB-lite"/>
    </source>
</evidence>
<comment type="subcellular location">
    <subcellularLocation>
        <location evidence="1">Cytoplasm</location>
    </subcellularLocation>
</comment>
<reference evidence="5 6" key="1">
    <citation type="submission" date="2017-04" db="EMBL/GenBank/DDBJ databases">
        <title>Draft genome sequence of Marssonina coronaria NL1: causal agent of apple blotch.</title>
        <authorList>
            <person name="Cheng Q."/>
        </authorList>
    </citation>
    <scope>NUCLEOTIDE SEQUENCE [LARGE SCALE GENOMIC DNA]</scope>
    <source>
        <strain evidence="5 6">NL1</strain>
    </source>
</reference>
<feature type="region of interest" description="Disordered" evidence="4">
    <location>
        <begin position="1"/>
        <end position="125"/>
    </location>
</feature>
<feature type="compositionally biased region" description="Acidic residues" evidence="4">
    <location>
        <begin position="109"/>
        <end position="123"/>
    </location>
</feature>
<protein>
    <recommendedName>
        <fullName evidence="7">Dynactin subunit</fullName>
    </recommendedName>
</protein>
<sequence>MTANRKYAALPDLDSAPDLYETPELTDDNSTAPTGRARSDSASSSYKDFDEDDEEAPGISRSRLHPNEARHLFAPAQIDARDADFSDRVTAKRKSYKASTRRQRNREDGTEEYGDFSDDEDGESLERKVARLRREIEEVKEEYAKRQAAGQDGDELGPEDLGQDVTALNKMLDGMSVRKGPTNKSAGGKFAKDLGTGIKANGPPQTALGNGEAATYTITYAPTYQQSHALAKAADFDGRLALLEKALGISAAELPSSTANGIPKPILPTLDTLQRQISVILESTPSSLDSIGRRVRSLAKEAEDLEMARKRAKVAQDELRASGVDVAEDEDEDSEQTAKINALYGTLPTIENIAPLLPPLLERLRSLRAIHADAATASGSLDQVEKQQAEMAADIKKWRDGLEKVEEALEQGEKVSIGNMKAIEGWVKELEQKMENL</sequence>